<evidence type="ECO:0000313" key="1">
    <source>
        <dbReference type="Proteomes" id="UP000887540"/>
    </source>
</evidence>
<protein>
    <submittedName>
        <fullName evidence="2">Uncharacterized protein</fullName>
    </submittedName>
</protein>
<proteinExistence type="predicted"/>
<accession>A0A914D5B7</accession>
<name>A0A914D5B7_9BILA</name>
<dbReference type="Proteomes" id="UP000887540">
    <property type="component" value="Unplaced"/>
</dbReference>
<sequence>MINIVNIPRTPLEFQSAPRRFFPSDFDLSMPIIEEEEESQPNIVQKSLSCPASFELQPVKFRVKYLRDGRKVINGEFETTAPQELWKQLIKNSLSTRLSSTSDTSTLSDLSEGEFEVCLI</sequence>
<dbReference type="AlphaFoldDB" id="A0A914D5B7"/>
<reference evidence="2" key="1">
    <citation type="submission" date="2022-11" db="UniProtKB">
        <authorList>
            <consortium name="WormBaseParasite"/>
        </authorList>
    </citation>
    <scope>IDENTIFICATION</scope>
</reference>
<keyword evidence="1" id="KW-1185">Reference proteome</keyword>
<dbReference type="WBParaSite" id="ACRNAN_scaffold18032.g24045.t1">
    <property type="protein sequence ID" value="ACRNAN_scaffold18032.g24045.t1"/>
    <property type="gene ID" value="ACRNAN_scaffold18032.g24045"/>
</dbReference>
<evidence type="ECO:0000313" key="2">
    <source>
        <dbReference type="WBParaSite" id="ACRNAN_scaffold18032.g24045.t1"/>
    </source>
</evidence>
<organism evidence="1 2">
    <name type="scientific">Acrobeloides nanus</name>
    <dbReference type="NCBI Taxonomy" id="290746"/>
    <lineage>
        <taxon>Eukaryota</taxon>
        <taxon>Metazoa</taxon>
        <taxon>Ecdysozoa</taxon>
        <taxon>Nematoda</taxon>
        <taxon>Chromadorea</taxon>
        <taxon>Rhabditida</taxon>
        <taxon>Tylenchina</taxon>
        <taxon>Cephalobomorpha</taxon>
        <taxon>Cephaloboidea</taxon>
        <taxon>Cephalobidae</taxon>
        <taxon>Acrobeloides</taxon>
    </lineage>
</organism>